<dbReference type="InterPro" id="IPR003615">
    <property type="entry name" value="HNH_nuc"/>
</dbReference>
<dbReference type="RefSeq" id="WP_037931162.1">
    <property type="nucleotide sequence ID" value="NZ_CP054599.1"/>
</dbReference>
<dbReference type="OrthoDB" id="6638408at2"/>
<name>A0A073IVV5_9RHOB</name>
<evidence type="ECO:0000313" key="2">
    <source>
        <dbReference type="EMBL" id="KEJ93919.1"/>
    </source>
</evidence>
<dbReference type="Pfam" id="PF13392">
    <property type="entry name" value="HNH_3"/>
    <property type="match status" value="1"/>
</dbReference>
<protein>
    <recommendedName>
        <fullName evidence="1">HNH nuclease domain-containing protein</fullName>
    </recommendedName>
</protein>
<sequence length="204" mass="23336">MKGVRIRYTEAELAFIKAHHKMARRDLHARFAAWSRRTDVSVEHIKRLCARKGWRNGNTGLFEGQTPPFNENRVKNYFKKGQRPRNCRPVGYERVNRKGYVILVIDAPNPRTGAPTRPVLKHCWLWEQANGPIPEGHVLKCLDGDKTNCDPANWALVPKACMPRLSGGPHGKSYDRFEPEVRPTLLAIARLEHSAREARKGRSL</sequence>
<keyword evidence="3" id="KW-1185">Reference proteome</keyword>
<feature type="domain" description="HNH nuclease" evidence="1">
    <location>
        <begin position="120"/>
        <end position="160"/>
    </location>
</feature>
<proteinExistence type="predicted"/>
<dbReference type="EMBL" id="JAMD01000022">
    <property type="protein sequence ID" value="KEJ93919.1"/>
    <property type="molecule type" value="Genomic_DNA"/>
</dbReference>
<evidence type="ECO:0000313" key="3">
    <source>
        <dbReference type="Proteomes" id="UP000027746"/>
    </source>
</evidence>
<accession>A0A073IVV5</accession>
<gene>
    <name evidence="2" type="ORF">SUH3_12090</name>
</gene>
<comment type="caution">
    <text evidence="2">The sequence shown here is derived from an EMBL/GenBank/DDBJ whole genome shotgun (WGS) entry which is preliminary data.</text>
</comment>
<reference evidence="2 3" key="1">
    <citation type="submission" date="2014-01" db="EMBL/GenBank/DDBJ databases">
        <title>Sulfitobacter sp. H3 (MCCC 1A00686) Genome Sequencing.</title>
        <authorList>
            <person name="Lai Q."/>
            <person name="Hong Z."/>
        </authorList>
    </citation>
    <scope>NUCLEOTIDE SEQUENCE [LARGE SCALE GENOMIC DNA]</scope>
    <source>
        <strain evidence="2 3">H3</strain>
    </source>
</reference>
<organism evidence="2 3">
    <name type="scientific">Pseudosulfitobacter pseudonitzschiae</name>
    <dbReference type="NCBI Taxonomy" id="1402135"/>
    <lineage>
        <taxon>Bacteria</taxon>
        <taxon>Pseudomonadati</taxon>
        <taxon>Pseudomonadota</taxon>
        <taxon>Alphaproteobacteria</taxon>
        <taxon>Rhodobacterales</taxon>
        <taxon>Roseobacteraceae</taxon>
        <taxon>Pseudosulfitobacter</taxon>
    </lineage>
</organism>
<dbReference type="GeneID" id="68869763"/>
<dbReference type="Proteomes" id="UP000027746">
    <property type="component" value="Unassembled WGS sequence"/>
</dbReference>
<evidence type="ECO:0000259" key="1">
    <source>
        <dbReference type="Pfam" id="PF13392"/>
    </source>
</evidence>
<dbReference type="AlphaFoldDB" id="A0A073IVV5"/>